<dbReference type="PROSITE" id="PS50110">
    <property type="entry name" value="RESPONSE_REGULATORY"/>
    <property type="match status" value="1"/>
</dbReference>
<dbReference type="InterPro" id="IPR050706">
    <property type="entry name" value="Cyclic-di-GMP_PDE-like"/>
</dbReference>
<dbReference type="Gene3D" id="3.40.50.2300">
    <property type="match status" value="1"/>
</dbReference>
<dbReference type="CDD" id="cd19920">
    <property type="entry name" value="REC_PA4781-like"/>
    <property type="match status" value="1"/>
</dbReference>
<dbReference type="EMBL" id="JAZBJZ010000052">
    <property type="protein sequence ID" value="MEE3717774.1"/>
    <property type="molecule type" value="Genomic_DNA"/>
</dbReference>
<dbReference type="PROSITE" id="PS50883">
    <property type="entry name" value="EAL"/>
    <property type="match status" value="1"/>
</dbReference>
<dbReference type="GO" id="GO:0000160">
    <property type="term" value="P:phosphorelay signal transduction system"/>
    <property type="evidence" value="ECO:0007669"/>
    <property type="project" value="InterPro"/>
</dbReference>
<organism evidence="4 5">
    <name type="scientific">Tumidithrix elongata BACA0141</name>
    <dbReference type="NCBI Taxonomy" id="2716417"/>
    <lineage>
        <taxon>Bacteria</taxon>
        <taxon>Bacillati</taxon>
        <taxon>Cyanobacteriota</taxon>
        <taxon>Cyanophyceae</taxon>
        <taxon>Pseudanabaenales</taxon>
        <taxon>Pseudanabaenaceae</taxon>
        <taxon>Tumidithrix</taxon>
        <taxon>Tumidithrix elongata</taxon>
    </lineage>
</organism>
<name>A0AAW9PS64_9CYAN</name>
<dbReference type="SUPFAM" id="SSF52172">
    <property type="entry name" value="CheY-like"/>
    <property type="match status" value="1"/>
</dbReference>
<dbReference type="Gene3D" id="3.20.20.450">
    <property type="entry name" value="EAL domain"/>
    <property type="match status" value="1"/>
</dbReference>
<dbReference type="PANTHER" id="PTHR33121:SF71">
    <property type="entry name" value="OXYGEN SENSOR PROTEIN DOSP"/>
    <property type="match status" value="1"/>
</dbReference>
<dbReference type="PANTHER" id="PTHR33121">
    <property type="entry name" value="CYCLIC DI-GMP PHOSPHODIESTERASE PDEF"/>
    <property type="match status" value="1"/>
</dbReference>
<keyword evidence="5" id="KW-1185">Reference proteome</keyword>
<dbReference type="CDD" id="cd01948">
    <property type="entry name" value="EAL"/>
    <property type="match status" value="1"/>
</dbReference>
<evidence type="ECO:0000259" key="3">
    <source>
        <dbReference type="PROSITE" id="PS50883"/>
    </source>
</evidence>
<feature type="domain" description="EAL" evidence="3">
    <location>
        <begin position="168"/>
        <end position="419"/>
    </location>
</feature>
<evidence type="ECO:0000256" key="1">
    <source>
        <dbReference type="PROSITE-ProRule" id="PRU00169"/>
    </source>
</evidence>
<dbReference type="SUPFAM" id="SSF141868">
    <property type="entry name" value="EAL domain-like"/>
    <property type="match status" value="1"/>
</dbReference>
<feature type="domain" description="Response regulatory" evidence="2">
    <location>
        <begin position="18"/>
        <end position="134"/>
    </location>
</feature>
<evidence type="ECO:0000313" key="4">
    <source>
        <dbReference type="EMBL" id="MEE3717774.1"/>
    </source>
</evidence>
<dbReference type="RefSeq" id="WP_330484205.1">
    <property type="nucleotide sequence ID" value="NZ_JAZBJZ010000052.1"/>
</dbReference>
<reference evidence="4" key="1">
    <citation type="submission" date="2024-01" db="EMBL/GenBank/DDBJ databases">
        <title>Bank of Algae and Cyanobacteria of the Azores (BACA) strain genomes.</title>
        <authorList>
            <person name="Luz R."/>
            <person name="Cordeiro R."/>
            <person name="Fonseca A."/>
            <person name="Goncalves V."/>
        </authorList>
    </citation>
    <scope>NUCLEOTIDE SEQUENCE</scope>
    <source>
        <strain evidence="4">BACA0141</strain>
    </source>
</reference>
<dbReference type="GO" id="GO:0071111">
    <property type="term" value="F:cyclic-guanylate-specific phosphodiesterase activity"/>
    <property type="evidence" value="ECO:0007669"/>
    <property type="project" value="InterPro"/>
</dbReference>
<dbReference type="Pfam" id="PF00563">
    <property type="entry name" value="EAL"/>
    <property type="match status" value="1"/>
</dbReference>
<accession>A0AAW9PS64</accession>
<sequence length="422" mass="47667">MSTNQNSTFEIPKENEACILIVDDTPYNCQLLSTMLSRQGYKVLKAENGERALALVDREIPDLILLDIRMPDLSGIEVCIRLKDNPTTADVPVIFISAIDEESDKVEAFSVGGIDYINKPFHLAEVLARVQTHLKVRSLQSQLQEQAMLLKLQNISLQKELSTLLGVDKSLHEDLQLALEKEQLQLYYQPILDLDTKVIRGFEALIRWQHPERGFISPLNFIPLAEATGLIDPIGKWVIHQACSQLYLWTHQFSDASALTISVNVSTKQLANPDLIDHVQKVLQETKIAPNTLKLEITESSVMSDPDHAMHILSKLQDLGVQFYMDDFGTGYSSLRRLNDFPIDVLKIDQSFIKQEEWVVVNAILMLAFALDKEVIIEGIETEDQLKALKTMGCRHGQGYLFSRPLDIEGATKLLAKQFDKE</sequence>
<protein>
    <submittedName>
        <fullName evidence="4">EAL domain-containing protein</fullName>
    </submittedName>
</protein>
<evidence type="ECO:0000259" key="2">
    <source>
        <dbReference type="PROSITE" id="PS50110"/>
    </source>
</evidence>
<dbReference type="InterPro" id="IPR035919">
    <property type="entry name" value="EAL_sf"/>
</dbReference>
<dbReference type="InterPro" id="IPR001789">
    <property type="entry name" value="Sig_transdc_resp-reg_receiver"/>
</dbReference>
<dbReference type="Proteomes" id="UP001333818">
    <property type="component" value="Unassembled WGS sequence"/>
</dbReference>
<dbReference type="AlphaFoldDB" id="A0AAW9PS64"/>
<dbReference type="Pfam" id="PF00072">
    <property type="entry name" value="Response_reg"/>
    <property type="match status" value="1"/>
</dbReference>
<dbReference type="InterPro" id="IPR011006">
    <property type="entry name" value="CheY-like_superfamily"/>
</dbReference>
<comment type="caution">
    <text evidence="4">The sequence shown here is derived from an EMBL/GenBank/DDBJ whole genome shotgun (WGS) entry which is preliminary data.</text>
</comment>
<dbReference type="InterPro" id="IPR001633">
    <property type="entry name" value="EAL_dom"/>
</dbReference>
<evidence type="ECO:0000313" key="5">
    <source>
        <dbReference type="Proteomes" id="UP001333818"/>
    </source>
</evidence>
<feature type="modified residue" description="4-aspartylphosphate" evidence="1">
    <location>
        <position position="67"/>
    </location>
</feature>
<keyword evidence="1" id="KW-0597">Phosphoprotein</keyword>
<dbReference type="SMART" id="SM00448">
    <property type="entry name" value="REC"/>
    <property type="match status" value="1"/>
</dbReference>
<proteinExistence type="predicted"/>
<gene>
    <name evidence="4" type="ORF">V2H45_13615</name>
</gene>
<dbReference type="SMART" id="SM00052">
    <property type="entry name" value="EAL"/>
    <property type="match status" value="1"/>
</dbReference>